<dbReference type="InterPro" id="IPR016117">
    <property type="entry name" value="ArgJ-like_dom_sf"/>
</dbReference>
<dbReference type="Proteomes" id="UP000011910">
    <property type="component" value="Unassembled WGS sequence"/>
</dbReference>
<dbReference type="CDD" id="cd02253">
    <property type="entry name" value="DmpA"/>
    <property type="match status" value="1"/>
</dbReference>
<dbReference type="Gene3D" id="3.60.70.12">
    <property type="entry name" value="L-amino peptidase D-ALA esterase/amidase"/>
    <property type="match status" value="1"/>
</dbReference>
<evidence type="ECO:0000256" key="1">
    <source>
        <dbReference type="ARBA" id="ARBA00007068"/>
    </source>
</evidence>
<evidence type="ECO:0000313" key="3">
    <source>
        <dbReference type="Proteomes" id="UP000011910"/>
    </source>
</evidence>
<dbReference type="PANTHER" id="PTHR36512">
    <property type="entry name" value="D-AMINOPEPTIDASE"/>
    <property type="match status" value="1"/>
</dbReference>
<dbReference type="EMBL" id="AODQ01000008">
    <property type="protein sequence ID" value="EMR04307.1"/>
    <property type="molecule type" value="Genomic_DNA"/>
</dbReference>
<reference evidence="2 3" key="1">
    <citation type="journal article" date="2013" name="Genome Announc.">
        <title>Draft Genome Sequence of Cesiribacter andamanensis Strain AMV16T, Isolated from a Soil Sample from a Mud Volcano in the Andaman Islands, India.</title>
        <authorList>
            <person name="Shivaji S."/>
            <person name="Ara S."/>
            <person name="Begum Z."/>
            <person name="Srinivas T.N."/>
            <person name="Singh A."/>
            <person name="Kumar Pinnaka A."/>
        </authorList>
    </citation>
    <scope>NUCLEOTIDE SEQUENCE [LARGE SCALE GENOMIC DNA]</scope>
    <source>
        <strain evidence="2 3">AMV16</strain>
    </source>
</reference>
<keyword evidence="2" id="KW-0031">Aminopeptidase</keyword>
<proteinExistence type="inferred from homology"/>
<dbReference type="GO" id="GO:0004177">
    <property type="term" value="F:aminopeptidase activity"/>
    <property type="evidence" value="ECO:0007669"/>
    <property type="project" value="UniProtKB-KW"/>
</dbReference>
<name>M7NAN3_9BACT</name>
<dbReference type="AlphaFoldDB" id="M7NAN3"/>
<dbReference type="InterPro" id="IPR005321">
    <property type="entry name" value="Peptidase_S58_DmpA"/>
</dbReference>
<comment type="similarity">
    <text evidence="1">Belongs to the peptidase S58 family.</text>
</comment>
<comment type="caution">
    <text evidence="2">The sequence shown here is derived from an EMBL/GenBank/DDBJ whole genome shotgun (WGS) entry which is preliminary data.</text>
</comment>
<dbReference type="eggNOG" id="COG3191">
    <property type="taxonomic scope" value="Bacteria"/>
</dbReference>
<organism evidence="2 3">
    <name type="scientific">Cesiribacter andamanensis AMV16</name>
    <dbReference type="NCBI Taxonomy" id="1279009"/>
    <lineage>
        <taxon>Bacteria</taxon>
        <taxon>Pseudomonadati</taxon>
        <taxon>Bacteroidota</taxon>
        <taxon>Cytophagia</taxon>
        <taxon>Cytophagales</taxon>
        <taxon>Cesiribacteraceae</taxon>
        <taxon>Cesiribacter</taxon>
    </lineage>
</organism>
<keyword evidence="3" id="KW-1185">Reference proteome</keyword>
<sequence>MATAQRMRTHGIETGVLLPGPLNAITDVAGVQVGHSTLISGDSIRTGVTAIIPHKGNLFQQKVPAAIYIGNGFGKLVGYSQVEELGNLETPIILTNTLSVPVAANALITYTLRQPGNEGVQSVNAVVGETNDGWLNDIRGRYLTETHVLEALQQAKDGPVAEGNVGAGTGTVCFGYKGGIGTSSRVLPAPLGGYTVGVLVQSNFGGVLEIAGVPVGKELGRYPYRERLQQQADGSCMMVVITDAPLDARNLKRLAKRAMLGLAKTGGIASNGSGDYVIALSVAPENLIPHTPGDGLYASQVLHNDAVTPLFLATIEATEEAILNSLFAAQRMQGFQGRTIEALPLQQVLPLMKRWGRIRQR</sequence>
<keyword evidence="2" id="KW-0378">Hydrolase</keyword>
<dbReference type="PATRIC" id="fig|1279009.4.peg.609"/>
<dbReference type="RefSeq" id="WP_009194000.1">
    <property type="nucleotide sequence ID" value="NZ_AODQ01000008.1"/>
</dbReference>
<gene>
    <name evidence="2" type="ORF">ADICEAN_00593</name>
</gene>
<dbReference type="Pfam" id="PF03576">
    <property type="entry name" value="Peptidase_S58"/>
    <property type="match status" value="1"/>
</dbReference>
<dbReference type="PANTHER" id="PTHR36512:SF3">
    <property type="entry name" value="BLR5678 PROTEIN"/>
    <property type="match status" value="1"/>
</dbReference>
<protein>
    <submittedName>
        <fullName evidence="2">L-aminopeptidase/D-esterase</fullName>
    </submittedName>
</protein>
<dbReference type="STRING" id="1279009.ADICEAN_00593"/>
<evidence type="ECO:0000313" key="2">
    <source>
        <dbReference type="EMBL" id="EMR04307.1"/>
    </source>
</evidence>
<accession>M7NAN3</accession>
<dbReference type="SUPFAM" id="SSF56266">
    <property type="entry name" value="DmpA/ArgJ-like"/>
    <property type="match status" value="1"/>
</dbReference>
<keyword evidence="2" id="KW-0645">Protease</keyword>